<proteinExistence type="inferred from homology"/>
<dbReference type="Gene3D" id="3.10.129.10">
    <property type="entry name" value="Hotdog Thioesterase"/>
    <property type="match status" value="1"/>
</dbReference>
<evidence type="ECO:0000313" key="2">
    <source>
        <dbReference type="EMBL" id="ODV78922.1"/>
    </source>
</evidence>
<sequence>MPSAIVSTIAKYAALGFLVSTYKTLPFAYLVRFYYHVIHLFSHYPSFKRNNRTNTFGFTTPSTLFKWVGIDSYVSPLEVDMNIHKSNSSYFLDLDIARTKLVSQVFEKFLFNYYDNVHGEFKSSGIGNIPYIPPATVKCTFRRELKPFQRFRIESKVFAWDRKWLFVLSKFVSGKDGQKLHTVAVTKYVFKKGRITIPPEQIIKECGLWSEDAQKENEANYKLVQHLSDTDEIEKLL</sequence>
<dbReference type="GeneID" id="30980865"/>
<dbReference type="PANTHER" id="PTHR12475:SF4">
    <property type="entry name" value="PROTEIN THEM6"/>
    <property type="match status" value="1"/>
</dbReference>
<comment type="similarity">
    <text evidence="1">Belongs to the lcsJ thioesterase family.</text>
</comment>
<evidence type="ECO:0008006" key="4">
    <source>
        <dbReference type="Google" id="ProtNLM"/>
    </source>
</evidence>
<evidence type="ECO:0000313" key="3">
    <source>
        <dbReference type="Proteomes" id="UP000094285"/>
    </source>
</evidence>
<dbReference type="CDD" id="cd00586">
    <property type="entry name" value="4HBT"/>
    <property type="match status" value="1"/>
</dbReference>
<keyword evidence="3" id="KW-1185">Reference proteome</keyword>
<dbReference type="InterPro" id="IPR029069">
    <property type="entry name" value="HotDog_dom_sf"/>
</dbReference>
<dbReference type="EMBL" id="KV453912">
    <property type="protein sequence ID" value="ODV78922.1"/>
    <property type="molecule type" value="Genomic_DNA"/>
</dbReference>
<dbReference type="InterPro" id="IPR051490">
    <property type="entry name" value="THEM6_lcsJ_thioesterase"/>
</dbReference>
<dbReference type="AlphaFoldDB" id="A0A1E4SHM2"/>
<gene>
    <name evidence="2" type="ORF">CANTADRAFT_21710</name>
</gene>
<dbReference type="Pfam" id="PF13279">
    <property type="entry name" value="4HBT_2"/>
    <property type="match status" value="1"/>
</dbReference>
<dbReference type="PANTHER" id="PTHR12475">
    <property type="match status" value="1"/>
</dbReference>
<accession>A0A1E4SHM2</accession>
<name>A0A1E4SHM2_9ASCO</name>
<dbReference type="RefSeq" id="XP_020064044.1">
    <property type="nucleotide sequence ID" value="XM_020206728.1"/>
</dbReference>
<organism evidence="2 3">
    <name type="scientific">Suhomyces tanzawaensis NRRL Y-17324</name>
    <dbReference type="NCBI Taxonomy" id="984487"/>
    <lineage>
        <taxon>Eukaryota</taxon>
        <taxon>Fungi</taxon>
        <taxon>Dikarya</taxon>
        <taxon>Ascomycota</taxon>
        <taxon>Saccharomycotina</taxon>
        <taxon>Pichiomycetes</taxon>
        <taxon>Debaryomycetaceae</taxon>
        <taxon>Suhomyces</taxon>
    </lineage>
</organism>
<dbReference type="Proteomes" id="UP000094285">
    <property type="component" value="Unassembled WGS sequence"/>
</dbReference>
<protein>
    <recommendedName>
        <fullName evidence="4">Thioesterase/thiol ester dehydrase-isomerase</fullName>
    </recommendedName>
</protein>
<reference evidence="3" key="1">
    <citation type="submission" date="2016-05" db="EMBL/GenBank/DDBJ databases">
        <title>Comparative genomics of biotechnologically important yeasts.</title>
        <authorList>
            <consortium name="DOE Joint Genome Institute"/>
            <person name="Riley R."/>
            <person name="Haridas S."/>
            <person name="Wolfe K.H."/>
            <person name="Lopes M.R."/>
            <person name="Hittinger C.T."/>
            <person name="Goker M."/>
            <person name="Salamov A."/>
            <person name="Wisecaver J."/>
            <person name="Long T.M."/>
            <person name="Aerts A.L."/>
            <person name="Barry K."/>
            <person name="Choi C."/>
            <person name="Clum A."/>
            <person name="Coughlan A.Y."/>
            <person name="Deshpande S."/>
            <person name="Douglass A.P."/>
            <person name="Hanson S.J."/>
            <person name="Klenk H.-P."/>
            <person name="Labutti K."/>
            <person name="Lapidus A."/>
            <person name="Lindquist E."/>
            <person name="Lipzen A."/>
            <person name="Meier-Kolthoff J.P."/>
            <person name="Ohm R.A."/>
            <person name="Otillar R.P."/>
            <person name="Pangilinan J."/>
            <person name="Peng Y."/>
            <person name="Rokas A."/>
            <person name="Rosa C.A."/>
            <person name="Scheuner C."/>
            <person name="Sibirny A.A."/>
            <person name="Slot J.C."/>
            <person name="Stielow J.B."/>
            <person name="Sun H."/>
            <person name="Kurtzman C.P."/>
            <person name="Blackwell M."/>
            <person name="Grigoriev I.V."/>
            <person name="Jeffries T.W."/>
        </authorList>
    </citation>
    <scope>NUCLEOTIDE SEQUENCE [LARGE SCALE GENOMIC DNA]</scope>
    <source>
        <strain evidence="3">NRRL Y-17324</strain>
    </source>
</reference>
<evidence type="ECO:0000256" key="1">
    <source>
        <dbReference type="ARBA" id="ARBA00038476"/>
    </source>
</evidence>
<dbReference type="OrthoDB" id="265761at2759"/>
<dbReference type="SUPFAM" id="SSF54637">
    <property type="entry name" value="Thioesterase/thiol ester dehydrase-isomerase"/>
    <property type="match status" value="1"/>
</dbReference>